<reference evidence="4" key="1">
    <citation type="journal article" date="2020" name="J. ISSAAS">
        <title>Lactobacilli and other gastrointestinal microbiota of Peromyscus leucopus, reservoir host for agents of Lyme disease and other zoonoses in North America.</title>
        <authorList>
            <person name="Milovic A."/>
            <person name="Bassam K."/>
            <person name="Shao H."/>
            <person name="Chatzistamou I."/>
            <person name="Tufts D.M."/>
            <person name="Diuk-Wasser M."/>
            <person name="Barbour A.G."/>
        </authorList>
    </citation>
    <scope>NUCLEOTIDE SEQUENCE</scope>
    <source>
        <strain evidence="4">LL50</strain>
    </source>
</reference>
<accession>A0A650ENT4</accession>
<dbReference type="InterPro" id="IPR058261">
    <property type="entry name" value="DUF7955"/>
</dbReference>
<evidence type="ECO:0000259" key="3">
    <source>
        <dbReference type="Pfam" id="PF25844"/>
    </source>
</evidence>
<sequence length="386" mass="44099">MKRFLKLLFAVNYSLFIIHYSFSLPAVSRQIEDASGEYVFYRDNSFTRESYIGFLYYDEATYEVRYFAPESKTDSGEILPMKNLQILFSVNPDSPHLELTGERFVTVPLEEDTEIVNYIHDLLYDLTARRMKIGALEFTDYSKSKGDFLSEGKVVHDSYAQFGGDVTMIFDLLVPIFNLKKIVDYAGNDAFVVCTVGRLSSSQDKSFSEFVPPSATENSSEKKSAKKIKSAKSMRIEYATQLNEKQKFHQEVGADKNWQVQSENMWTLGDDAFVFLSGFAFPNEIAQKGRDFVTAQILRRYTASNGYAYSDWSKLGVFVDGAKIKISARTYNPKTGRNLTDIKTFGRAADNFYGCFSFTAFTEGYEKNRGYYDKIVKSYEFGITQK</sequence>
<feature type="region of interest" description="Disordered" evidence="1">
    <location>
        <begin position="204"/>
        <end position="225"/>
    </location>
</feature>
<feature type="domain" description="DUF7955" evidence="3">
    <location>
        <begin position="249"/>
        <end position="380"/>
    </location>
</feature>
<name>A0A650ENT4_9SPIO</name>
<organism evidence="4">
    <name type="scientific">uncultured Spirochaetaceae bacterium</name>
    <dbReference type="NCBI Taxonomy" id="201186"/>
    <lineage>
        <taxon>Bacteria</taxon>
        <taxon>Pseudomonadati</taxon>
        <taxon>Spirochaetota</taxon>
        <taxon>Spirochaetia</taxon>
        <taxon>Spirochaetales</taxon>
        <taxon>Spirochaetaceae</taxon>
        <taxon>environmental samples</taxon>
    </lineage>
</organism>
<proteinExistence type="predicted"/>
<gene>
    <name evidence="4" type="ORF">Unknown280_1510</name>
</gene>
<dbReference type="Pfam" id="PF25843">
    <property type="entry name" value="DUF7954"/>
    <property type="match status" value="1"/>
</dbReference>
<evidence type="ECO:0000256" key="1">
    <source>
        <dbReference type="SAM" id="MobiDB-lite"/>
    </source>
</evidence>
<protein>
    <submittedName>
        <fullName evidence="4">Uncharacterized protein</fullName>
    </submittedName>
</protein>
<evidence type="ECO:0000259" key="2">
    <source>
        <dbReference type="Pfam" id="PF25843"/>
    </source>
</evidence>
<dbReference type="AlphaFoldDB" id="A0A650ENT4"/>
<feature type="domain" description="DUF7954" evidence="2">
    <location>
        <begin position="36"/>
        <end position="208"/>
    </location>
</feature>
<dbReference type="InterPro" id="IPR058260">
    <property type="entry name" value="DUF7954"/>
</dbReference>
<dbReference type="EMBL" id="MN577574">
    <property type="protein sequence ID" value="QGT51459.1"/>
    <property type="molecule type" value="Genomic_DNA"/>
</dbReference>
<evidence type="ECO:0000313" key="4">
    <source>
        <dbReference type="EMBL" id="QGT51459.1"/>
    </source>
</evidence>
<dbReference type="Pfam" id="PF25844">
    <property type="entry name" value="DUF7955"/>
    <property type="match status" value="1"/>
</dbReference>